<dbReference type="KEGG" id="rin:ACS15_1915"/>
<keyword evidence="1" id="KW-0472">Membrane</keyword>
<feature type="transmembrane region" description="Helical" evidence="1">
    <location>
        <begin position="34"/>
        <end position="55"/>
    </location>
</feature>
<accession>A0AAC9BHF7</accession>
<keyword evidence="1" id="KW-1133">Transmembrane helix</keyword>
<evidence type="ECO:0000313" key="2">
    <source>
        <dbReference type="EMBL" id="ANH74198.1"/>
    </source>
</evidence>
<evidence type="ECO:0000256" key="1">
    <source>
        <dbReference type="SAM" id="Phobius"/>
    </source>
</evidence>
<dbReference type="AlphaFoldDB" id="A0AAC9BHF7"/>
<keyword evidence="1" id="KW-0812">Transmembrane</keyword>
<gene>
    <name evidence="2" type="ORF">ACS15_1915</name>
</gene>
<proteinExistence type="predicted"/>
<evidence type="ECO:0000313" key="3">
    <source>
        <dbReference type="Proteomes" id="UP000077927"/>
    </source>
</evidence>
<sequence length="58" mass="6332">MPDWLQVIVRVNAILHRVSAVPKLADVIAIGVDFWLTSLGAVVIAAIFAPLTLYADMR</sequence>
<dbReference type="EMBL" id="CP012605">
    <property type="protein sequence ID" value="ANH74198.1"/>
    <property type="molecule type" value="Genomic_DNA"/>
</dbReference>
<organism evidence="2 3">
    <name type="scientific">Ralstonia insidiosa</name>
    <dbReference type="NCBI Taxonomy" id="190721"/>
    <lineage>
        <taxon>Bacteria</taxon>
        <taxon>Pseudomonadati</taxon>
        <taxon>Pseudomonadota</taxon>
        <taxon>Betaproteobacteria</taxon>
        <taxon>Burkholderiales</taxon>
        <taxon>Burkholderiaceae</taxon>
        <taxon>Ralstonia</taxon>
    </lineage>
</organism>
<reference evidence="2 3" key="1">
    <citation type="submission" date="2015-09" db="EMBL/GenBank/DDBJ databases">
        <authorList>
            <person name="Xu Y."/>
            <person name="Nagy A."/>
            <person name="Liu N.T."/>
            <person name="Nou X."/>
        </authorList>
    </citation>
    <scope>NUCLEOTIDE SEQUENCE [LARGE SCALE GENOMIC DNA]</scope>
    <source>
        <strain evidence="2 3">FC1138</strain>
    </source>
</reference>
<dbReference type="RefSeq" id="WP_017514572.1">
    <property type="nucleotide sequence ID" value="NZ_CP012605.1"/>
</dbReference>
<protein>
    <submittedName>
        <fullName evidence="2">ABC transporter domain protein</fullName>
    </submittedName>
</protein>
<dbReference type="Proteomes" id="UP000077927">
    <property type="component" value="Chromosome 1"/>
</dbReference>
<name>A0AAC9BHF7_9RALS</name>